<feature type="compositionally biased region" description="Basic and acidic residues" evidence="1">
    <location>
        <begin position="123"/>
        <end position="149"/>
    </location>
</feature>
<protein>
    <submittedName>
        <fullName evidence="2">Uncharacterized protein</fullName>
    </submittedName>
</protein>
<gene>
    <name evidence="2" type="ORF">AWB67_06448</name>
</gene>
<evidence type="ECO:0000256" key="1">
    <source>
        <dbReference type="SAM" id="MobiDB-lite"/>
    </source>
</evidence>
<dbReference type="AlphaFoldDB" id="A0A158KR15"/>
<feature type="region of interest" description="Disordered" evidence="1">
    <location>
        <begin position="123"/>
        <end position="165"/>
    </location>
</feature>
<dbReference type="Proteomes" id="UP000054925">
    <property type="component" value="Unassembled WGS sequence"/>
</dbReference>
<dbReference type="EMBL" id="FCOL02000100">
    <property type="protein sequence ID" value="SAL83588.1"/>
    <property type="molecule type" value="Genomic_DNA"/>
</dbReference>
<reference evidence="2" key="1">
    <citation type="submission" date="2016-01" db="EMBL/GenBank/DDBJ databases">
        <authorList>
            <person name="Peeters C."/>
        </authorList>
    </citation>
    <scope>NUCLEOTIDE SEQUENCE [LARGE SCALE GENOMIC DNA]</scope>
    <source>
        <strain evidence="2">LMG 22937</strain>
    </source>
</reference>
<proteinExistence type="predicted"/>
<keyword evidence="3" id="KW-1185">Reference proteome</keyword>
<name>A0A158KR15_9BURK</name>
<evidence type="ECO:0000313" key="3">
    <source>
        <dbReference type="Proteomes" id="UP000054925"/>
    </source>
</evidence>
<organism evidence="2 3">
    <name type="scientific">Caballeronia terrestris</name>
    <dbReference type="NCBI Taxonomy" id="1226301"/>
    <lineage>
        <taxon>Bacteria</taxon>
        <taxon>Pseudomonadati</taxon>
        <taxon>Pseudomonadota</taxon>
        <taxon>Betaproteobacteria</taxon>
        <taxon>Burkholderiales</taxon>
        <taxon>Burkholderiaceae</taxon>
        <taxon>Caballeronia</taxon>
    </lineage>
</organism>
<sequence length="193" mass="22379">MRKTPIHCAFGTYQIPAFWPFFDGPANVCFKRTLECALPDVVPYLCPARAGFLSRLRKQPTKRDETRQTSLSSSLSERCYKLPWLYMRPDAQSETVKERIVERWAYVSWLAGFGAGDQYFRDQRSGSERQKENVKDTADDAANRADDTRTRRRRPTDAGIEERRRWHGVRGPARFAASFSLHESIHMLPSSRF</sequence>
<evidence type="ECO:0000313" key="2">
    <source>
        <dbReference type="EMBL" id="SAL83588.1"/>
    </source>
</evidence>
<comment type="caution">
    <text evidence="2">The sequence shown here is derived from an EMBL/GenBank/DDBJ whole genome shotgun (WGS) entry which is preliminary data.</text>
</comment>
<accession>A0A158KR15</accession>